<feature type="non-terminal residue" evidence="2">
    <location>
        <position position="113"/>
    </location>
</feature>
<proteinExistence type="predicted"/>
<feature type="domain" description="CUB" evidence="1">
    <location>
        <begin position="8"/>
        <end position="113"/>
    </location>
</feature>
<reference evidence="2" key="1">
    <citation type="journal article" date="2023" name="Insect Mol. Biol.">
        <title>Genome sequencing provides insights into the evolution of gene families encoding plant cell wall-degrading enzymes in longhorned beetles.</title>
        <authorList>
            <person name="Shin N.R."/>
            <person name="Okamura Y."/>
            <person name="Kirsch R."/>
            <person name="Pauchet Y."/>
        </authorList>
    </citation>
    <scope>NUCLEOTIDE SEQUENCE</scope>
    <source>
        <strain evidence="2">AMC_N1</strain>
    </source>
</reference>
<dbReference type="InterPro" id="IPR058698">
    <property type="entry name" value="CUB_metazoa"/>
</dbReference>
<sequence length="113" mass="12215">MYNFKLIQANNRSQSFTLSGNSNNRVQAMVGSTGGSNFCQADYLIIPMATNVGRPSTGPSISVDRICGGVLSADVTFTPTTVRSTVKPFRLWFHADGVEAPTDVDNKGFCLNY</sequence>
<dbReference type="Pfam" id="PF26080">
    <property type="entry name" value="CUB_animal"/>
    <property type="match status" value="1"/>
</dbReference>
<evidence type="ECO:0000259" key="1">
    <source>
        <dbReference type="Pfam" id="PF26080"/>
    </source>
</evidence>
<evidence type="ECO:0000313" key="2">
    <source>
        <dbReference type="EMBL" id="KAJ8935636.1"/>
    </source>
</evidence>
<protein>
    <recommendedName>
        <fullName evidence="1">CUB domain-containing protein</fullName>
    </recommendedName>
</protein>
<organism evidence="2 3">
    <name type="scientific">Aromia moschata</name>
    <dbReference type="NCBI Taxonomy" id="1265417"/>
    <lineage>
        <taxon>Eukaryota</taxon>
        <taxon>Metazoa</taxon>
        <taxon>Ecdysozoa</taxon>
        <taxon>Arthropoda</taxon>
        <taxon>Hexapoda</taxon>
        <taxon>Insecta</taxon>
        <taxon>Pterygota</taxon>
        <taxon>Neoptera</taxon>
        <taxon>Endopterygota</taxon>
        <taxon>Coleoptera</taxon>
        <taxon>Polyphaga</taxon>
        <taxon>Cucujiformia</taxon>
        <taxon>Chrysomeloidea</taxon>
        <taxon>Cerambycidae</taxon>
        <taxon>Cerambycinae</taxon>
        <taxon>Callichromatini</taxon>
        <taxon>Aromia</taxon>
    </lineage>
</organism>
<dbReference type="AlphaFoldDB" id="A0AAV8XB36"/>
<name>A0AAV8XB36_9CUCU</name>
<dbReference type="Proteomes" id="UP001162162">
    <property type="component" value="Unassembled WGS sequence"/>
</dbReference>
<keyword evidence="3" id="KW-1185">Reference proteome</keyword>
<dbReference type="EMBL" id="JAPWTK010000855">
    <property type="protein sequence ID" value="KAJ8935636.1"/>
    <property type="molecule type" value="Genomic_DNA"/>
</dbReference>
<evidence type="ECO:0000313" key="3">
    <source>
        <dbReference type="Proteomes" id="UP001162162"/>
    </source>
</evidence>
<dbReference type="PANTHER" id="PTHR33236">
    <property type="entry name" value="INTRAFLAGELLAR TRANSPORT PROTEIN 122 FAMILY PROTEIN-RELATED"/>
    <property type="match status" value="1"/>
</dbReference>
<dbReference type="PANTHER" id="PTHR33236:SF6">
    <property type="entry name" value="CUB DOMAIN-CONTAINING PROTEIN"/>
    <property type="match status" value="1"/>
</dbReference>
<accession>A0AAV8XB36</accession>
<gene>
    <name evidence="2" type="ORF">NQ318_015613</name>
</gene>
<comment type="caution">
    <text evidence="2">The sequence shown here is derived from an EMBL/GenBank/DDBJ whole genome shotgun (WGS) entry which is preliminary data.</text>
</comment>